<dbReference type="InterPro" id="IPR029021">
    <property type="entry name" value="Prot-tyrosine_phosphatase-like"/>
</dbReference>
<sequence>MAAQRPQFGRRAAQNPPSSQTSFGPPPLTFDEPAPPEEMAGPTPWSNWVIKGRVLAGGYPCCLDDVENDKLLNMLLYKIGIDTFVCLQSEVNLQVSEAMWRAGRAPRPYIHDARRLLQEGKRSGSVPPERKVDFLHLPIPDGGITSDEAISTLADDCNARIRKGERLYIHCWGGHGRTGTLVAVMLSRLYQLHARLSLMITQAYHDARQYPQNMRSPSSAVQRQQVLRILEQKSRLGPSPSAATGRARRVAVPPVPKFVPGVQNERHQADNDSLAKLEIERPKYKLTKQNTRSAGHKGQGRGNPKDQQLRSSQSEGVITEGHGALQHFFPSDLPTQRDANGQDESGGREKRMAMAAAALRP</sequence>
<organism evidence="4 5">
    <name type="scientific">Cymbomonas tetramitiformis</name>
    <dbReference type="NCBI Taxonomy" id="36881"/>
    <lineage>
        <taxon>Eukaryota</taxon>
        <taxon>Viridiplantae</taxon>
        <taxon>Chlorophyta</taxon>
        <taxon>Pyramimonadophyceae</taxon>
        <taxon>Pyramimonadales</taxon>
        <taxon>Pyramimonadaceae</taxon>
        <taxon>Cymbomonas</taxon>
    </lineage>
</organism>
<feature type="region of interest" description="Disordered" evidence="2">
    <location>
        <begin position="231"/>
        <end position="361"/>
    </location>
</feature>
<dbReference type="Gene3D" id="3.90.190.10">
    <property type="entry name" value="Protein tyrosine phosphatase superfamily"/>
    <property type="match status" value="1"/>
</dbReference>
<accession>A0AAE0CBP6</accession>
<reference evidence="4 5" key="1">
    <citation type="journal article" date="2015" name="Genome Biol. Evol.">
        <title>Comparative Genomics of a Bacterivorous Green Alga Reveals Evolutionary Causalities and Consequences of Phago-Mixotrophic Mode of Nutrition.</title>
        <authorList>
            <person name="Burns J.A."/>
            <person name="Paasch A."/>
            <person name="Narechania A."/>
            <person name="Kim E."/>
        </authorList>
    </citation>
    <scope>NUCLEOTIDE SEQUENCE [LARGE SCALE GENOMIC DNA]</scope>
    <source>
        <strain evidence="4 5">PLY_AMNH</strain>
    </source>
</reference>
<dbReference type="Proteomes" id="UP001190700">
    <property type="component" value="Unassembled WGS sequence"/>
</dbReference>
<proteinExistence type="predicted"/>
<dbReference type="SUPFAM" id="SSF52799">
    <property type="entry name" value="(Phosphotyrosine protein) phosphatases II"/>
    <property type="match status" value="1"/>
</dbReference>
<evidence type="ECO:0000313" key="5">
    <source>
        <dbReference type="Proteomes" id="UP001190700"/>
    </source>
</evidence>
<feature type="compositionally biased region" description="Polar residues" evidence="2">
    <location>
        <begin position="333"/>
        <end position="343"/>
    </location>
</feature>
<dbReference type="EMBL" id="LGRX02026352">
    <property type="protein sequence ID" value="KAK3250995.1"/>
    <property type="molecule type" value="Genomic_DNA"/>
</dbReference>
<dbReference type="Pfam" id="PF22784">
    <property type="entry name" value="PTP-SAK"/>
    <property type="match status" value="1"/>
</dbReference>
<dbReference type="InterPro" id="IPR000387">
    <property type="entry name" value="Tyr_Pase_dom"/>
</dbReference>
<name>A0AAE0CBP6_9CHLO</name>
<dbReference type="InterPro" id="IPR016130">
    <property type="entry name" value="Tyr_Pase_AS"/>
</dbReference>
<dbReference type="CDD" id="cd14494">
    <property type="entry name" value="PTP_DSP_cys"/>
    <property type="match status" value="1"/>
</dbReference>
<evidence type="ECO:0000256" key="1">
    <source>
        <dbReference type="ARBA" id="ARBA00022801"/>
    </source>
</evidence>
<dbReference type="AlphaFoldDB" id="A0AAE0CBP6"/>
<evidence type="ECO:0000313" key="4">
    <source>
        <dbReference type="EMBL" id="KAK3250995.1"/>
    </source>
</evidence>
<evidence type="ECO:0000259" key="3">
    <source>
        <dbReference type="PROSITE" id="PS50056"/>
    </source>
</evidence>
<feature type="domain" description="Tyrosine specific protein phosphatases" evidence="3">
    <location>
        <begin position="148"/>
        <end position="214"/>
    </location>
</feature>
<evidence type="ECO:0000256" key="2">
    <source>
        <dbReference type="SAM" id="MobiDB-lite"/>
    </source>
</evidence>
<gene>
    <name evidence="4" type="ORF">CYMTET_39661</name>
</gene>
<protein>
    <recommendedName>
        <fullName evidence="3">Tyrosine specific protein phosphatases domain-containing protein</fullName>
    </recommendedName>
</protein>
<feature type="compositionally biased region" description="Basic and acidic residues" evidence="2">
    <location>
        <begin position="264"/>
        <end position="283"/>
    </location>
</feature>
<dbReference type="PANTHER" id="PTHR23339">
    <property type="entry name" value="TYROSINE SPECIFIC PROTEIN PHOSPHATASE AND DUAL SPECIFICITY PROTEIN PHOSPHATASE"/>
    <property type="match status" value="1"/>
</dbReference>
<dbReference type="PROSITE" id="PS00383">
    <property type="entry name" value="TYR_PHOSPHATASE_1"/>
    <property type="match status" value="1"/>
</dbReference>
<feature type="region of interest" description="Disordered" evidence="2">
    <location>
        <begin position="1"/>
        <end position="43"/>
    </location>
</feature>
<dbReference type="PROSITE" id="PS50056">
    <property type="entry name" value="TYR_PHOSPHATASE_2"/>
    <property type="match status" value="1"/>
</dbReference>
<keyword evidence="5" id="KW-1185">Reference proteome</keyword>
<dbReference type="InterPro" id="IPR057023">
    <property type="entry name" value="PTP-SAK"/>
</dbReference>
<keyword evidence="1" id="KW-0378">Hydrolase</keyword>
<comment type="caution">
    <text evidence="4">The sequence shown here is derived from an EMBL/GenBank/DDBJ whole genome shotgun (WGS) entry which is preliminary data.</text>
</comment>
<dbReference type="InterPro" id="IPR050561">
    <property type="entry name" value="PTP"/>
</dbReference>
<dbReference type="GO" id="GO:0016791">
    <property type="term" value="F:phosphatase activity"/>
    <property type="evidence" value="ECO:0007669"/>
    <property type="project" value="UniProtKB-ARBA"/>
</dbReference>